<feature type="region of interest" description="Disordered" evidence="1">
    <location>
        <begin position="401"/>
        <end position="425"/>
    </location>
</feature>
<dbReference type="Gene3D" id="1.10.8.10">
    <property type="entry name" value="DNA helicase RuvA subunit, C-terminal domain"/>
    <property type="match status" value="1"/>
</dbReference>
<evidence type="ECO:0000313" key="4">
    <source>
        <dbReference type="EMBL" id="KAG8467779.1"/>
    </source>
</evidence>
<comment type="caution">
    <text evidence="4">The sequence shown here is derived from an EMBL/GenBank/DDBJ whole genome shotgun (WGS) entry which is preliminary data.</text>
</comment>
<dbReference type="InterPro" id="IPR036339">
    <property type="entry name" value="PUB-like_dom_sf"/>
</dbReference>
<dbReference type="GO" id="GO:0005737">
    <property type="term" value="C:cytoplasm"/>
    <property type="evidence" value="ECO:0007669"/>
    <property type="project" value="TreeGrafter"/>
</dbReference>
<dbReference type="SMART" id="SM00580">
    <property type="entry name" value="PUG"/>
    <property type="match status" value="1"/>
</dbReference>
<dbReference type="InterPro" id="IPR015940">
    <property type="entry name" value="UBA"/>
</dbReference>
<dbReference type="InterPro" id="IPR029071">
    <property type="entry name" value="Ubiquitin-like_domsf"/>
</dbReference>
<feature type="compositionally biased region" description="Basic and acidic residues" evidence="1">
    <location>
        <begin position="257"/>
        <end position="271"/>
    </location>
</feature>
<dbReference type="InterPro" id="IPR018997">
    <property type="entry name" value="PUB_domain"/>
</dbReference>
<feature type="domain" description="UBX" evidence="3">
    <location>
        <begin position="499"/>
        <end position="574"/>
    </location>
</feature>
<name>A0A8J5XWG2_DIALT</name>
<dbReference type="Pfam" id="PF00789">
    <property type="entry name" value="UBX"/>
    <property type="match status" value="1"/>
</dbReference>
<dbReference type="InterPro" id="IPR009060">
    <property type="entry name" value="UBA-like_sf"/>
</dbReference>
<dbReference type="PANTHER" id="PTHR23153:SF38">
    <property type="entry name" value="UBX DOMAIN-CONTAINING PROTEIN 6"/>
    <property type="match status" value="1"/>
</dbReference>
<gene>
    <name evidence="4" type="ORF">KFE25_006831</name>
</gene>
<feature type="compositionally biased region" description="Basic and acidic residues" evidence="1">
    <location>
        <begin position="49"/>
        <end position="59"/>
    </location>
</feature>
<dbReference type="AlphaFoldDB" id="A0A8J5XWG2"/>
<evidence type="ECO:0000256" key="1">
    <source>
        <dbReference type="SAM" id="MobiDB-lite"/>
    </source>
</evidence>
<dbReference type="SUPFAM" id="SSF143503">
    <property type="entry name" value="PUG domain-like"/>
    <property type="match status" value="1"/>
</dbReference>
<evidence type="ECO:0000259" key="3">
    <source>
        <dbReference type="PROSITE" id="PS50033"/>
    </source>
</evidence>
<protein>
    <recommendedName>
        <fullName evidence="6">UBX domain-containing protein</fullName>
    </recommendedName>
</protein>
<dbReference type="PANTHER" id="PTHR23153">
    <property type="entry name" value="UBX-RELATED"/>
    <property type="match status" value="1"/>
</dbReference>
<dbReference type="SUPFAM" id="SSF46934">
    <property type="entry name" value="UBA-like"/>
    <property type="match status" value="1"/>
</dbReference>
<dbReference type="Gene3D" id="1.20.58.2190">
    <property type="match status" value="1"/>
</dbReference>
<dbReference type="OrthoDB" id="49605at2759"/>
<dbReference type="PROSITE" id="PS50030">
    <property type="entry name" value="UBA"/>
    <property type="match status" value="1"/>
</dbReference>
<feature type="compositionally biased region" description="Low complexity" evidence="1">
    <location>
        <begin position="68"/>
        <end position="98"/>
    </location>
</feature>
<proteinExistence type="predicted"/>
<dbReference type="Gene3D" id="3.10.20.90">
    <property type="entry name" value="Phosphatidylinositol 3-kinase Catalytic Subunit, Chain A, domain 1"/>
    <property type="match status" value="1"/>
</dbReference>
<feature type="region of interest" description="Disordered" evidence="1">
    <location>
        <begin position="252"/>
        <end position="271"/>
    </location>
</feature>
<feature type="domain" description="UBA" evidence="2">
    <location>
        <begin position="203"/>
        <end position="243"/>
    </location>
</feature>
<evidence type="ECO:0000313" key="5">
    <source>
        <dbReference type="Proteomes" id="UP000751190"/>
    </source>
</evidence>
<sequence>MSVYSHGDKREGKDADEKKAGKDMGKTIEKGLADAGKAMSKLFGSLGGSEKKWQSKGEGQKLGGGAPDGSAPPQAQAQPRGASASQRAPPTPAARPVAGTSGPPADKAALAAAAEARLAKLNQPKSASAAKSAALGRHRTFAPSEPSAGAGFDPTQPQFISLSTARSGADVDDAIAAERLAGASAEERWHEQAVRPAAAREAEADAALLVQLVDMGFNRDDAERALLAAGNEMEGAIGILSGEAEGPGFVAGANRAASDDGKGGRNETGERMRAEPLAPVDAPAATLDDVAELVAAAAAAPDGGASAAGLALVHKLLSNVAAQPHEAKFRRVRLTNPKIAEVLVGAPAARRLLHAAGFAPDSSDEFLDLAHDTSAEQPRAAPRELVQTLGAVAAGLARLPGSATTPPPAAAAAPSHAARGAQTAAAEPRNAAVYRVRDGGARAHLFDVPDDFYEIGPAEAKALLAASVSRRKEETTLRTRAQREGDAAQRRRVYVRALLRVRLPDGVVLQATFGATERVSAVYDFVASSLREQGLEFHLTRPAGSAEKGRSLRLDDFTETITAADLAPASVLNCHFAEGVACSGPPFLTPELMATVRELE</sequence>
<accession>A0A8J5XWG2</accession>
<dbReference type="Pfam" id="PF09409">
    <property type="entry name" value="PUB"/>
    <property type="match status" value="1"/>
</dbReference>
<dbReference type="OMA" id="EERWHEQ"/>
<keyword evidence="5" id="KW-1185">Reference proteome</keyword>
<dbReference type="InterPro" id="IPR001012">
    <property type="entry name" value="UBX_dom"/>
</dbReference>
<dbReference type="PROSITE" id="PS50033">
    <property type="entry name" value="UBX"/>
    <property type="match status" value="1"/>
</dbReference>
<feature type="compositionally biased region" description="Low complexity" evidence="1">
    <location>
        <begin position="401"/>
        <end position="421"/>
    </location>
</feature>
<feature type="region of interest" description="Disordered" evidence="1">
    <location>
        <begin position="1"/>
        <end position="154"/>
    </location>
</feature>
<evidence type="ECO:0000259" key="2">
    <source>
        <dbReference type="PROSITE" id="PS50030"/>
    </source>
</evidence>
<dbReference type="EMBL" id="JAGTXO010000005">
    <property type="protein sequence ID" value="KAG8467779.1"/>
    <property type="molecule type" value="Genomic_DNA"/>
</dbReference>
<feature type="compositionally biased region" description="Basic and acidic residues" evidence="1">
    <location>
        <begin position="1"/>
        <end position="32"/>
    </location>
</feature>
<feature type="compositionally biased region" description="Low complexity" evidence="1">
    <location>
        <begin position="105"/>
        <end position="134"/>
    </location>
</feature>
<dbReference type="SUPFAM" id="SSF54236">
    <property type="entry name" value="Ubiquitin-like"/>
    <property type="match status" value="1"/>
</dbReference>
<evidence type="ECO:0008006" key="6">
    <source>
        <dbReference type="Google" id="ProtNLM"/>
    </source>
</evidence>
<reference evidence="4" key="1">
    <citation type="submission" date="2021-05" db="EMBL/GenBank/DDBJ databases">
        <title>The genome of the haptophyte Pavlova lutheri (Diacronema luteri, Pavlovales) - a model for lipid biosynthesis in eukaryotic algae.</title>
        <authorList>
            <person name="Hulatt C.J."/>
            <person name="Posewitz M.C."/>
        </authorList>
    </citation>
    <scope>NUCLEOTIDE SEQUENCE</scope>
    <source>
        <strain evidence="4">NIVA-4/92</strain>
    </source>
</reference>
<dbReference type="CDD" id="cd09212">
    <property type="entry name" value="PUB"/>
    <property type="match status" value="1"/>
</dbReference>
<dbReference type="Proteomes" id="UP000751190">
    <property type="component" value="Unassembled WGS sequence"/>
</dbReference>
<organism evidence="4 5">
    <name type="scientific">Diacronema lutheri</name>
    <name type="common">Unicellular marine alga</name>
    <name type="synonym">Monochrysis lutheri</name>
    <dbReference type="NCBI Taxonomy" id="2081491"/>
    <lineage>
        <taxon>Eukaryota</taxon>
        <taxon>Haptista</taxon>
        <taxon>Haptophyta</taxon>
        <taxon>Pavlovophyceae</taxon>
        <taxon>Pavlovales</taxon>
        <taxon>Pavlovaceae</taxon>
        <taxon>Diacronema</taxon>
    </lineage>
</organism>
<dbReference type="Pfam" id="PF22562">
    <property type="entry name" value="UBA_7"/>
    <property type="match status" value="1"/>
</dbReference>